<gene>
    <name evidence="1" type="ORF">AVEN_188823_1</name>
</gene>
<evidence type="ECO:0000313" key="2">
    <source>
        <dbReference type="Proteomes" id="UP000499080"/>
    </source>
</evidence>
<dbReference type="AlphaFoldDB" id="A0A4Y2BS84"/>
<dbReference type="EMBL" id="BGPR01000108">
    <property type="protein sequence ID" value="GBL95082.1"/>
    <property type="molecule type" value="Genomic_DNA"/>
</dbReference>
<organism evidence="1 2">
    <name type="scientific">Araneus ventricosus</name>
    <name type="common">Orbweaver spider</name>
    <name type="synonym">Epeira ventricosa</name>
    <dbReference type="NCBI Taxonomy" id="182803"/>
    <lineage>
        <taxon>Eukaryota</taxon>
        <taxon>Metazoa</taxon>
        <taxon>Ecdysozoa</taxon>
        <taxon>Arthropoda</taxon>
        <taxon>Chelicerata</taxon>
        <taxon>Arachnida</taxon>
        <taxon>Araneae</taxon>
        <taxon>Araneomorphae</taxon>
        <taxon>Entelegynae</taxon>
        <taxon>Araneoidea</taxon>
        <taxon>Araneidae</taxon>
        <taxon>Araneus</taxon>
    </lineage>
</organism>
<sequence length="94" mass="10483">MEPFGKGKSNFPVPIQDSINRTSFNSKTNQLITGHGSFVTCLYRFGLCPHDRCACEGKGDSDCHVKKNYHFTKPSVGNLSTWCEHIVQSKSFLA</sequence>
<name>A0A4Y2BS84_ARAVE</name>
<reference evidence="1 2" key="1">
    <citation type="journal article" date="2019" name="Sci. Rep.">
        <title>Orb-weaving spider Araneus ventricosus genome elucidates the spidroin gene catalogue.</title>
        <authorList>
            <person name="Kono N."/>
            <person name="Nakamura H."/>
            <person name="Ohtoshi R."/>
            <person name="Moran D.A.P."/>
            <person name="Shinohara A."/>
            <person name="Yoshida Y."/>
            <person name="Fujiwara M."/>
            <person name="Mori M."/>
            <person name="Tomita M."/>
            <person name="Arakawa K."/>
        </authorList>
    </citation>
    <scope>NUCLEOTIDE SEQUENCE [LARGE SCALE GENOMIC DNA]</scope>
</reference>
<comment type="caution">
    <text evidence="1">The sequence shown here is derived from an EMBL/GenBank/DDBJ whole genome shotgun (WGS) entry which is preliminary data.</text>
</comment>
<accession>A0A4Y2BS84</accession>
<dbReference type="Proteomes" id="UP000499080">
    <property type="component" value="Unassembled WGS sequence"/>
</dbReference>
<keyword evidence="2" id="KW-1185">Reference proteome</keyword>
<proteinExistence type="predicted"/>
<protein>
    <submittedName>
        <fullName evidence="1">Uncharacterized protein</fullName>
    </submittedName>
</protein>
<evidence type="ECO:0000313" key="1">
    <source>
        <dbReference type="EMBL" id="GBL95082.1"/>
    </source>
</evidence>